<dbReference type="UniPathway" id="UPA00056">
    <property type="reaction ID" value="UER00095"/>
</dbReference>
<evidence type="ECO:0000256" key="6">
    <source>
        <dbReference type="ARBA" id="ARBA00023229"/>
    </source>
</evidence>
<dbReference type="EC" id="4.6.1.12" evidence="4"/>
<dbReference type="GO" id="GO:0046872">
    <property type="term" value="F:metal ion binding"/>
    <property type="evidence" value="ECO:0007669"/>
    <property type="project" value="UniProtKB-KW"/>
</dbReference>
<evidence type="ECO:0000256" key="3">
    <source>
        <dbReference type="ARBA" id="ARBA00004709"/>
    </source>
</evidence>
<dbReference type="AlphaFoldDB" id="A0A381XFZ2"/>
<comment type="catalytic activity">
    <reaction evidence="1">
        <text>4-CDP-2-C-methyl-D-erythritol 2-phosphate = 2-C-methyl-D-erythritol 2,4-cyclic diphosphate + CMP</text>
        <dbReference type="Rhea" id="RHEA:23864"/>
        <dbReference type="ChEBI" id="CHEBI:57919"/>
        <dbReference type="ChEBI" id="CHEBI:58483"/>
        <dbReference type="ChEBI" id="CHEBI:60377"/>
        <dbReference type="EC" id="4.6.1.12"/>
    </reaction>
</comment>
<dbReference type="EMBL" id="UINC01014872">
    <property type="protein sequence ID" value="SVA63087.1"/>
    <property type="molecule type" value="Genomic_DNA"/>
</dbReference>
<proteinExistence type="inferred from homology"/>
<dbReference type="HAMAP" id="MF_00107">
    <property type="entry name" value="IspF"/>
    <property type="match status" value="1"/>
</dbReference>
<dbReference type="FunFam" id="3.30.1330.50:FF:000001">
    <property type="entry name" value="2-C-methyl-D-erythritol 2,4-cyclodiphosphate synthase"/>
    <property type="match status" value="1"/>
</dbReference>
<evidence type="ECO:0000256" key="2">
    <source>
        <dbReference type="ARBA" id="ARBA00001968"/>
    </source>
</evidence>
<comment type="pathway">
    <text evidence="3">Isoprenoid biosynthesis; isopentenyl diphosphate biosynthesis via DXP pathway; isopentenyl diphosphate from 1-deoxy-D-xylulose 5-phosphate: step 4/6.</text>
</comment>
<dbReference type="PROSITE" id="PS01350">
    <property type="entry name" value="ISPF"/>
    <property type="match status" value="1"/>
</dbReference>
<keyword evidence="7" id="KW-0456">Lyase</keyword>
<dbReference type="Pfam" id="PF02542">
    <property type="entry name" value="YgbB"/>
    <property type="match status" value="1"/>
</dbReference>
<dbReference type="GO" id="GO:0016114">
    <property type="term" value="P:terpenoid biosynthetic process"/>
    <property type="evidence" value="ECO:0007669"/>
    <property type="project" value="InterPro"/>
</dbReference>
<dbReference type="SUPFAM" id="SSF69765">
    <property type="entry name" value="IpsF-like"/>
    <property type="match status" value="1"/>
</dbReference>
<dbReference type="InterPro" id="IPR020555">
    <property type="entry name" value="MECDP_synthase_CS"/>
</dbReference>
<evidence type="ECO:0000256" key="1">
    <source>
        <dbReference type="ARBA" id="ARBA00000200"/>
    </source>
</evidence>
<dbReference type="PANTHER" id="PTHR43181:SF1">
    <property type="entry name" value="2-C-METHYL-D-ERYTHRITOL 2,4-CYCLODIPHOSPHATE SYNTHASE, CHLOROPLASTIC"/>
    <property type="match status" value="1"/>
</dbReference>
<dbReference type="InterPro" id="IPR036571">
    <property type="entry name" value="MECDP_synthase_sf"/>
</dbReference>
<evidence type="ECO:0000256" key="7">
    <source>
        <dbReference type="ARBA" id="ARBA00023239"/>
    </source>
</evidence>
<feature type="domain" description="2-C-methyl-D-erythritol 2,4-cyclodiphosphate synthase" evidence="8">
    <location>
        <begin position="3"/>
        <end position="155"/>
    </location>
</feature>
<reference evidence="9" key="1">
    <citation type="submission" date="2018-05" db="EMBL/GenBank/DDBJ databases">
        <authorList>
            <person name="Lanie J.A."/>
            <person name="Ng W.-L."/>
            <person name="Kazmierczak K.M."/>
            <person name="Andrzejewski T.M."/>
            <person name="Davidsen T.M."/>
            <person name="Wayne K.J."/>
            <person name="Tettelin H."/>
            <person name="Glass J.I."/>
            <person name="Rusch D."/>
            <person name="Podicherti R."/>
            <person name="Tsui H.-C.T."/>
            <person name="Winkler M.E."/>
        </authorList>
    </citation>
    <scope>NUCLEOTIDE SEQUENCE</scope>
</reference>
<evidence type="ECO:0000256" key="4">
    <source>
        <dbReference type="ARBA" id="ARBA00012579"/>
    </source>
</evidence>
<evidence type="ECO:0000313" key="9">
    <source>
        <dbReference type="EMBL" id="SVA63087.1"/>
    </source>
</evidence>
<evidence type="ECO:0000256" key="5">
    <source>
        <dbReference type="ARBA" id="ARBA00022723"/>
    </source>
</evidence>
<name>A0A381XFZ2_9ZZZZ</name>
<accession>A0A381XFZ2</accession>
<organism evidence="9">
    <name type="scientific">marine metagenome</name>
    <dbReference type="NCBI Taxonomy" id="408172"/>
    <lineage>
        <taxon>unclassified sequences</taxon>
        <taxon>metagenomes</taxon>
        <taxon>ecological metagenomes</taxon>
    </lineage>
</organism>
<dbReference type="GO" id="GO:0008685">
    <property type="term" value="F:2-C-methyl-D-erythritol 2,4-cyclodiphosphate synthase activity"/>
    <property type="evidence" value="ECO:0007669"/>
    <property type="project" value="UniProtKB-EC"/>
</dbReference>
<keyword evidence="5" id="KW-0479">Metal-binding</keyword>
<gene>
    <name evidence="9" type="ORF">METZ01_LOCUS115941</name>
</gene>
<dbReference type="Gene3D" id="3.30.1330.50">
    <property type="entry name" value="2-C-methyl-D-erythritol 2,4-cyclodiphosphate synthase"/>
    <property type="match status" value="1"/>
</dbReference>
<keyword evidence="6" id="KW-0414">Isoprene biosynthesis</keyword>
<protein>
    <recommendedName>
        <fullName evidence="4">2-C-methyl-D-erythritol 2,4-cyclodiphosphate synthase</fullName>
        <ecNumber evidence="4">4.6.1.12</ecNumber>
    </recommendedName>
</protein>
<dbReference type="InterPro" id="IPR003526">
    <property type="entry name" value="MECDP_synthase"/>
</dbReference>
<dbReference type="NCBIfam" id="TIGR00151">
    <property type="entry name" value="ispF"/>
    <property type="match status" value="1"/>
</dbReference>
<sequence length="158" mass="16970">MYRIGNGYDVHRLIKGRKLILGGVDIPHGLGLDGYSDADVLCHALCDSLLGASGAGDLGKYFPDTDNKWKGVSSLVLLEKSGELVAERGFQISNIDTTIVAQQPKIGPHIESMTTNISETLKIDPTQINIKATTTERLGFTGREEGIAAYAVALLQTK</sequence>
<dbReference type="GO" id="GO:0019288">
    <property type="term" value="P:isopentenyl diphosphate biosynthetic process, methylerythritol 4-phosphate pathway"/>
    <property type="evidence" value="ECO:0007669"/>
    <property type="project" value="UniProtKB-UniPathway"/>
</dbReference>
<dbReference type="PANTHER" id="PTHR43181">
    <property type="entry name" value="2-C-METHYL-D-ERYTHRITOL 2,4-CYCLODIPHOSPHATE SYNTHASE, CHLOROPLASTIC"/>
    <property type="match status" value="1"/>
</dbReference>
<dbReference type="CDD" id="cd00554">
    <property type="entry name" value="MECDP_synthase"/>
    <property type="match status" value="1"/>
</dbReference>
<comment type="cofactor">
    <cofactor evidence="2">
        <name>a divalent metal cation</name>
        <dbReference type="ChEBI" id="CHEBI:60240"/>
    </cofactor>
</comment>
<evidence type="ECO:0000259" key="8">
    <source>
        <dbReference type="Pfam" id="PF02542"/>
    </source>
</evidence>